<feature type="domain" description="HAT C-terminal dimerisation" evidence="1">
    <location>
        <begin position="9"/>
        <end position="59"/>
    </location>
</feature>
<keyword evidence="3" id="KW-1185">Reference proteome</keyword>
<dbReference type="AlphaFoldDB" id="A0AA47MHK9"/>
<comment type="caution">
    <text evidence="2">The sequence shown here is derived from an EMBL/GenBank/DDBJ whole genome shotgun (WGS) entry which is preliminary data.</text>
</comment>
<evidence type="ECO:0000313" key="3">
    <source>
        <dbReference type="Proteomes" id="UP001174136"/>
    </source>
</evidence>
<dbReference type="InterPro" id="IPR008906">
    <property type="entry name" value="HATC_C_dom"/>
</dbReference>
<dbReference type="Pfam" id="PF05699">
    <property type="entry name" value="Dimer_Tnp_hAT"/>
    <property type="match status" value="1"/>
</dbReference>
<dbReference type="GO" id="GO:0046983">
    <property type="term" value="F:protein dimerization activity"/>
    <property type="evidence" value="ECO:0007669"/>
    <property type="project" value="InterPro"/>
</dbReference>
<dbReference type="Proteomes" id="UP001174136">
    <property type="component" value="Unassembled WGS sequence"/>
</dbReference>
<evidence type="ECO:0000259" key="1">
    <source>
        <dbReference type="Pfam" id="PF05699"/>
    </source>
</evidence>
<reference evidence="2" key="1">
    <citation type="journal article" date="2023" name="Front. Mar. Sci.">
        <title>A new Merluccius polli reference genome to investigate the effects of global change in West African waters.</title>
        <authorList>
            <person name="Mateo J.L."/>
            <person name="Blanco-Fernandez C."/>
            <person name="Garcia-Vazquez E."/>
            <person name="Machado-Schiaffino G."/>
        </authorList>
    </citation>
    <scope>NUCLEOTIDE SEQUENCE</scope>
    <source>
        <strain evidence="2">C29</strain>
        <tissue evidence="2">Fin</tissue>
    </source>
</reference>
<evidence type="ECO:0000313" key="2">
    <source>
        <dbReference type="EMBL" id="KAK0140222.1"/>
    </source>
</evidence>
<proteinExistence type="predicted"/>
<name>A0AA47MHK9_MERPO</name>
<dbReference type="PANTHER" id="PTHR45749">
    <property type="match status" value="1"/>
</dbReference>
<dbReference type="EMBL" id="JAOPHQ010004266">
    <property type="protein sequence ID" value="KAK0140222.1"/>
    <property type="molecule type" value="Genomic_DNA"/>
</dbReference>
<protein>
    <recommendedName>
        <fullName evidence="1">HAT C-terminal dimerisation domain-containing protein</fullName>
    </recommendedName>
</protein>
<dbReference type="PANTHER" id="PTHR45749:SF35">
    <property type="entry name" value="AC-LIKE TRANSPOSASE-RELATED"/>
    <property type="match status" value="1"/>
</dbReference>
<gene>
    <name evidence="2" type="ORF">N1851_022876</name>
</gene>
<accession>A0AA47MHK9</accession>
<organism evidence="2 3">
    <name type="scientific">Merluccius polli</name>
    <name type="common">Benguela hake</name>
    <name type="synonym">Merluccius cadenati</name>
    <dbReference type="NCBI Taxonomy" id="89951"/>
    <lineage>
        <taxon>Eukaryota</taxon>
        <taxon>Metazoa</taxon>
        <taxon>Chordata</taxon>
        <taxon>Craniata</taxon>
        <taxon>Vertebrata</taxon>
        <taxon>Euteleostomi</taxon>
        <taxon>Actinopterygii</taxon>
        <taxon>Neopterygii</taxon>
        <taxon>Teleostei</taxon>
        <taxon>Neoteleostei</taxon>
        <taxon>Acanthomorphata</taxon>
        <taxon>Zeiogadaria</taxon>
        <taxon>Gadariae</taxon>
        <taxon>Gadiformes</taxon>
        <taxon>Gadoidei</taxon>
        <taxon>Merlucciidae</taxon>
        <taxon>Merluccius</taxon>
    </lineage>
</organism>
<sequence>MHAKDLLEIYPNFWTALRIALTLPVTVAQAERSFTKLKLIKAYLRSTMSQERLTGLAVISELFRANPQATQPASALPPGCPPSFPVSSRAKPQVVRLSSATLCGPWAIHLGVFEFCPAPRLSAQSPLSHLGPGPGPSA</sequence>